<evidence type="ECO:0000256" key="2">
    <source>
        <dbReference type="ARBA" id="ARBA00034139"/>
    </source>
</evidence>
<evidence type="ECO:0000256" key="6">
    <source>
        <dbReference type="SAM" id="MobiDB-lite"/>
    </source>
</evidence>
<dbReference type="SUPFAM" id="SSF48452">
    <property type="entry name" value="TPR-like"/>
    <property type="match status" value="1"/>
</dbReference>
<feature type="repeat" description="TPR" evidence="4">
    <location>
        <begin position="336"/>
        <end position="369"/>
    </location>
</feature>
<dbReference type="InterPro" id="IPR019734">
    <property type="entry name" value="TPR_rpt"/>
</dbReference>
<proteinExistence type="predicted"/>
<evidence type="ECO:0000256" key="5">
    <source>
        <dbReference type="SAM" id="Coils"/>
    </source>
</evidence>
<comment type="subcellular location">
    <subcellularLocation>
        <location evidence="1">Cytoplasm</location>
        <location evidence="1">Cytoskeleton</location>
        <location evidence="1">Cilium axoneme</location>
    </subcellularLocation>
</comment>
<reference evidence="7 8" key="1">
    <citation type="submission" date="2023-09" db="EMBL/GenBank/DDBJ databases">
        <title>Genomes of two closely related lineages of the louse Polyplax serrata with different host specificities.</title>
        <authorList>
            <person name="Martinu J."/>
            <person name="Tarabai H."/>
            <person name="Stefka J."/>
            <person name="Hypsa V."/>
        </authorList>
    </citation>
    <scope>NUCLEOTIDE SEQUENCE [LARGE SCALE GENOMIC DNA]</scope>
    <source>
        <strain evidence="7">98ZLc_SE</strain>
    </source>
</reference>
<evidence type="ECO:0000256" key="1">
    <source>
        <dbReference type="ARBA" id="ARBA00004430"/>
    </source>
</evidence>
<dbReference type="InterPro" id="IPR040111">
    <property type="entry name" value="ODAD4"/>
</dbReference>
<dbReference type="EMBL" id="JAWJWF010000005">
    <property type="protein sequence ID" value="KAK6632373.1"/>
    <property type="molecule type" value="Genomic_DNA"/>
</dbReference>
<sequence length="478" mass="55554">MKRSKSSQPILARKCSQTILRQRSFFENTQEANKHFEKSEVSDAKLEKVLAEAEESFDKGEYETALIKFSRGASLKPRSDAFALGVRKSRIAILNDLKESGDNMRLLNCEGPHKANIHSDSPRFASLQKSKDKKYMPPKMTSRSENNDVTEFKSDTARSIFTDCKKKISEQTYNLKICDGNNFKQISATTEDVKEYLKDRDYFKMKEQNTKEWKKLRSEMNKKVAEKEAIERYEREAKLLEEKNNIRHYCEEQVTLIGRYYQNGKISDVLRFSENFIKYLNKKQDKLLPRKWVYLATAFNYLGRAFIEKGDYEKAKTYGEKLYKVAISSANTELITQSYILSGKIYVKFGKYEEAAFIWEKLIPLIENNEKKAWLHHEIGRCYFEMGKYDTSYKYGCDSASWAEKCSSLKWICSAKVLQGQCEMKRNNYSNAYQLFLDAKKQAEIVNDESILKYISSVEELLTTALDNTVPLSSDNDS</sequence>
<accession>A0ABR1B0K8</accession>
<dbReference type="Proteomes" id="UP001359485">
    <property type="component" value="Unassembled WGS sequence"/>
</dbReference>
<feature type="region of interest" description="Disordered" evidence="6">
    <location>
        <begin position="127"/>
        <end position="148"/>
    </location>
</feature>
<keyword evidence="8" id="KW-1185">Reference proteome</keyword>
<dbReference type="PANTHER" id="PTHR23040:SF2">
    <property type="entry name" value="OUTER DYNEIN ARM-DOCKING COMPLEX SUBUNIT 4"/>
    <property type="match status" value="1"/>
</dbReference>
<evidence type="ECO:0000313" key="7">
    <source>
        <dbReference type="EMBL" id="KAK6632373.1"/>
    </source>
</evidence>
<keyword evidence="4" id="KW-0802">TPR repeat</keyword>
<dbReference type="PANTHER" id="PTHR23040">
    <property type="match status" value="1"/>
</dbReference>
<keyword evidence="5" id="KW-0175">Coiled coil</keyword>
<feature type="coiled-coil region" evidence="5">
    <location>
        <begin position="216"/>
        <end position="243"/>
    </location>
</feature>
<dbReference type="SMART" id="SM00028">
    <property type="entry name" value="TPR"/>
    <property type="match status" value="4"/>
</dbReference>
<dbReference type="Gene3D" id="1.25.40.10">
    <property type="entry name" value="Tetratricopeptide repeat domain"/>
    <property type="match status" value="2"/>
</dbReference>
<dbReference type="InterPro" id="IPR011990">
    <property type="entry name" value="TPR-like_helical_dom_sf"/>
</dbReference>
<gene>
    <name evidence="7" type="ORF">RUM44_007415</name>
</gene>
<protein>
    <recommendedName>
        <fullName evidence="2">Outer dynein arm-docking complex subunit 4</fullName>
    </recommendedName>
    <alternativeName>
        <fullName evidence="3">Tetratricopeptide repeat protein 25</fullName>
    </alternativeName>
</protein>
<evidence type="ECO:0000313" key="8">
    <source>
        <dbReference type="Proteomes" id="UP001359485"/>
    </source>
</evidence>
<name>A0ABR1B0K8_POLSC</name>
<evidence type="ECO:0000256" key="4">
    <source>
        <dbReference type="PROSITE-ProRule" id="PRU00339"/>
    </source>
</evidence>
<dbReference type="PROSITE" id="PS50005">
    <property type="entry name" value="TPR"/>
    <property type="match status" value="1"/>
</dbReference>
<evidence type="ECO:0000256" key="3">
    <source>
        <dbReference type="ARBA" id="ARBA00034143"/>
    </source>
</evidence>
<comment type="caution">
    <text evidence="7">The sequence shown here is derived from an EMBL/GenBank/DDBJ whole genome shotgun (WGS) entry which is preliminary data.</text>
</comment>
<organism evidence="7 8">
    <name type="scientific">Polyplax serrata</name>
    <name type="common">Common mouse louse</name>
    <dbReference type="NCBI Taxonomy" id="468196"/>
    <lineage>
        <taxon>Eukaryota</taxon>
        <taxon>Metazoa</taxon>
        <taxon>Ecdysozoa</taxon>
        <taxon>Arthropoda</taxon>
        <taxon>Hexapoda</taxon>
        <taxon>Insecta</taxon>
        <taxon>Pterygota</taxon>
        <taxon>Neoptera</taxon>
        <taxon>Paraneoptera</taxon>
        <taxon>Psocodea</taxon>
        <taxon>Troctomorpha</taxon>
        <taxon>Phthiraptera</taxon>
        <taxon>Anoplura</taxon>
        <taxon>Polyplacidae</taxon>
        <taxon>Polyplax</taxon>
    </lineage>
</organism>